<evidence type="ECO:0000256" key="6">
    <source>
        <dbReference type="SAM" id="Phobius"/>
    </source>
</evidence>
<dbReference type="KEGG" id="tpf:TPHA_0E03870"/>
<feature type="compositionally biased region" description="Polar residues" evidence="5">
    <location>
        <begin position="406"/>
        <end position="416"/>
    </location>
</feature>
<dbReference type="SUPFAM" id="SSF103481">
    <property type="entry name" value="Multidrug resistance efflux transporter EmrE"/>
    <property type="match status" value="2"/>
</dbReference>
<evidence type="ECO:0000256" key="2">
    <source>
        <dbReference type="ARBA" id="ARBA00022692"/>
    </source>
</evidence>
<dbReference type="AlphaFoldDB" id="G8BU98"/>
<proteinExistence type="predicted"/>
<name>G8BU98_TETPH</name>
<dbReference type="GeneID" id="11531233"/>
<evidence type="ECO:0000313" key="9">
    <source>
        <dbReference type="Proteomes" id="UP000005666"/>
    </source>
</evidence>
<feature type="transmembrane region" description="Helical" evidence="6">
    <location>
        <begin position="157"/>
        <end position="176"/>
    </location>
</feature>
<evidence type="ECO:0000256" key="5">
    <source>
        <dbReference type="SAM" id="MobiDB-lite"/>
    </source>
</evidence>
<feature type="transmembrane region" description="Helical" evidence="6">
    <location>
        <begin position="318"/>
        <end position="337"/>
    </location>
</feature>
<dbReference type="InterPro" id="IPR000620">
    <property type="entry name" value="EamA_dom"/>
</dbReference>
<evidence type="ECO:0000256" key="1">
    <source>
        <dbReference type="ARBA" id="ARBA00004141"/>
    </source>
</evidence>
<feature type="domain" description="EamA" evidence="7">
    <location>
        <begin position="255"/>
        <end position="389"/>
    </location>
</feature>
<keyword evidence="4 6" id="KW-0472">Membrane</keyword>
<dbReference type="OMA" id="PIASCYV"/>
<feature type="transmembrane region" description="Helical" evidence="6">
    <location>
        <begin position="253"/>
        <end position="273"/>
    </location>
</feature>
<dbReference type="EMBL" id="HE612860">
    <property type="protein sequence ID" value="CCE63476.1"/>
    <property type="molecule type" value="Genomic_DNA"/>
</dbReference>
<dbReference type="Proteomes" id="UP000005666">
    <property type="component" value="Chromosome 5"/>
</dbReference>
<feature type="transmembrane region" description="Helical" evidence="6">
    <location>
        <begin position="117"/>
        <end position="137"/>
    </location>
</feature>
<protein>
    <recommendedName>
        <fullName evidence="7">EamA domain-containing protein</fullName>
    </recommendedName>
</protein>
<keyword evidence="9" id="KW-1185">Reference proteome</keyword>
<feature type="transmembrane region" description="Helical" evidence="6">
    <location>
        <begin position="213"/>
        <end position="233"/>
    </location>
</feature>
<dbReference type="eggNOG" id="KOG4510">
    <property type="taxonomic scope" value="Eukaryota"/>
</dbReference>
<dbReference type="InterPro" id="IPR037185">
    <property type="entry name" value="EmrE-like"/>
</dbReference>
<comment type="subcellular location">
    <subcellularLocation>
        <location evidence="1">Membrane</location>
        <topology evidence="1">Multi-pass membrane protein</topology>
    </subcellularLocation>
</comment>
<evidence type="ECO:0000256" key="4">
    <source>
        <dbReference type="ARBA" id="ARBA00023136"/>
    </source>
</evidence>
<dbReference type="PANTHER" id="PTHR22911">
    <property type="entry name" value="ACYL-MALONYL CONDENSING ENZYME-RELATED"/>
    <property type="match status" value="1"/>
</dbReference>
<dbReference type="RefSeq" id="XP_003685910.1">
    <property type="nucleotide sequence ID" value="XM_003685862.1"/>
</dbReference>
<feature type="region of interest" description="Disordered" evidence="5">
    <location>
        <begin position="406"/>
        <end position="432"/>
    </location>
</feature>
<sequence length="432" mass="48296">MSSDFNGNKSSVVIETQELDVEVESNIEDSSNRSFPSFDREERSVNKSVSEDDFEDDCEIEEDKSNILRKFTSESLKPNIGLVILALAFFCNSLMIVSTKVLVTNPERSSEERIKPLQILLVRMVLTYIGTLIYMYLNRATIPNVPFGPPEVRKWLLLRGACGFFGVFGMYFSLMYLCLSDALIITFLSPSVTIILAWVVLRENLTKYEVTSSLISLLGVVLIIRPEFIFGSRGMSSDGNDLSVVSSDPHERLIASLVGLAGVFGASIVYIVIRFIGNKAHAIMSVSYFSMVTAVISLIGIIIIPSMTFQIPSSLKEWLLFANLGVCGFFFQLLLTLGIQKEKAGRGTLMQYTQIIYAIFWDVLLWDVWPNIWSWGGMVLIIGSTLFMFILKKSVSKSEQALNDSEGRNLQLSRGTASHPDNDELELQNLSD</sequence>
<dbReference type="PANTHER" id="PTHR22911:SF6">
    <property type="entry name" value="SOLUTE CARRIER FAMILY 35 MEMBER G1"/>
    <property type="match status" value="1"/>
</dbReference>
<dbReference type="OrthoDB" id="306876at2759"/>
<dbReference type="HOGENOM" id="CLU_032828_4_1_1"/>
<organism evidence="8 9">
    <name type="scientific">Tetrapisispora phaffii (strain ATCC 24235 / CBS 4417 / NBRC 1672 / NRRL Y-8282 / UCD 70-5)</name>
    <name type="common">Yeast</name>
    <name type="synonym">Fabospora phaffii</name>
    <dbReference type="NCBI Taxonomy" id="1071381"/>
    <lineage>
        <taxon>Eukaryota</taxon>
        <taxon>Fungi</taxon>
        <taxon>Dikarya</taxon>
        <taxon>Ascomycota</taxon>
        <taxon>Saccharomycotina</taxon>
        <taxon>Saccharomycetes</taxon>
        <taxon>Saccharomycetales</taxon>
        <taxon>Saccharomycetaceae</taxon>
        <taxon>Tetrapisispora</taxon>
    </lineage>
</organism>
<feature type="transmembrane region" description="Helical" evidence="6">
    <location>
        <begin position="79"/>
        <end position="97"/>
    </location>
</feature>
<keyword evidence="3 6" id="KW-1133">Transmembrane helix</keyword>
<evidence type="ECO:0000259" key="7">
    <source>
        <dbReference type="Pfam" id="PF00892"/>
    </source>
</evidence>
<dbReference type="Pfam" id="PF00892">
    <property type="entry name" value="EamA"/>
    <property type="match status" value="2"/>
</dbReference>
<accession>G8BU98</accession>
<feature type="domain" description="EamA" evidence="7">
    <location>
        <begin position="80"/>
        <end position="224"/>
    </location>
</feature>
<feature type="transmembrane region" description="Helical" evidence="6">
    <location>
        <begin position="372"/>
        <end position="391"/>
    </location>
</feature>
<gene>
    <name evidence="8" type="primary">TPHA0E03870</name>
    <name evidence="8" type="ordered locus">TPHA_0E03870</name>
</gene>
<feature type="region of interest" description="Disordered" evidence="5">
    <location>
        <begin position="23"/>
        <end position="50"/>
    </location>
</feature>
<feature type="transmembrane region" description="Helical" evidence="6">
    <location>
        <begin position="182"/>
        <end position="201"/>
    </location>
</feature>
<feature type="transmembrane region" description="Helical" evidence="6">
    <location>
        <begin position="349"/>
        <end position="366"/>
    </location>
</feature>
<evidence type="ECO:0000313" key="8">
    <source>
        <dbReference type="EMBL" id="CCE63476.1"/>
    </source>
</evidence>
<reference evidence="8 9" key="1">
    <citation type="journal article" date="2011" name="Proc. Natl. Acad. Sci. U.S.A.">
        <title>Evolutionary erosion of yeast sex chromosomes by mating-type switching accidents.</title>
        <authorList>
            <person name="Gordon J.L."/>
            <person name="Armisen D."/>
            <person name="Proux-Wera E."/>
            <person name="Oheigeartaigh S.S."/>
            <person name="Byrne K.P."/>
            <person name="Wolfe K.H."/>
        </authorList>
    </citation>
    <scope>NUCLEOTIDE SEQUENCE [LARGE SCALE GENOMIC DNA]</scope>
    <source>
        <strain evidence="9">ATCC 24235 / CBS 4417 / NBRC 1672 / NRRL Y-8282 / UCD 70-5</strain>
    </source>
</reference>
<feature type="transmembrane region" description="Helical" evidence="6">
    <location>
        <begin position="285"/>
        <end position="306"/>
    </location>
</feature>
<keyword evidence="2 6" id="KW-0812">Transmembrane</keyword>
<evidence type="ECO:0000256" key="3">
    <source>
        <dbReference type="ARBA" id="ARBA00022989"/>
    </source>
</evidence>
<dbReference type="GO" id="GO:0016020">
    <property type="term" value="C:membrane"/>
    <property type="evidence" value="ECO:0007669"/>
    <property type="project" value="UniProtKB-SubCell"/>
</dbReference>